<evidence type="ECO:0000256" key="1">
    <source>
        <dbReference type="ARBA" id="ARBA00007228"/>
    </source>
</evidence>
<comment type="caution">
    <text evidence="5">The sequence shown here is derived from an EMBL/GenBank/DDBJ whole genome shotgun (WGS) entry which is preliminary data.</text>
</comment>
<reference evidence="5 6" key="1">
    <citation type="submission" date="2017-01" db="EMBL/GenBank/DDBJ databases">
        <title>Genome analysis of Paenibacillus selenitrireducens ES3-24.</title>
        <authorList>
            <person name="Xu D."/>
            <person name="Yao R."/>
            <person name="Zheng S."/>
        </authorList>
    </citation>
    <scope>NUCLEOTIDE SEQUENCE [LARGE SCALE GENOMIC DNA]</scope>
    <source>
        <strain evidence="5 6">ES3-24</strain>
    </source>
</reference>
<gene>
    <name evidence="5" type="ORF">BVG16_04265</name>
</gene>
<accession>A0A1T2XJJ3</accession>
<dbReference type="GO" id="GO:0005737">
    <property type="term" value="C:cytoplasm"/>
    <property type="evidence" value="ECO:0007669"/>
    <property type="project" value="UniProtKB-ARBA"/>
</dbReference>
<dbReference type="GO" id="GO:0032259">
    <property type="term" value="P:methylation"/>
    <property type="evidence" value="ECO:0007669"/>
    <property type="project" value="UniProtKB-KW"/>
</dbReference>
<dbReference type="GO" id="GO:0006396">
    <property type="term" value="P:RNA processing"/>
    <property type="evidence" value="ECO:0007669"/>
    <property type="project" value="InterPro"/>
</dbReference>
<protein>
    <submittedName>
        <fullName evidence="5">rRNA methyltransferase</fullName>
    </submittedName>
</protein>
<dbReference type="RefSeq" id="WP_078497318.1">
    <property type="nucleotide sequence ID" value="NZ_MSZX01000002.1"/>
</dbReference>
<dbReference type="AlphaFoldDB" id="A0A1T2XJJ3"/>
<dbReference type="OrthoDB" id="9794400at2"/>
<dbReference type="InterPro" id="IPR029026">
    <property type="entry name" value="tRNA_m1G_MTases_N"/>
</dbReference>
<dbReference type="PANTHER" id="PTHR43191">
    <property type="entry name" value="RRNA METHYLTRANSFERASE 3"/>
    <property type="match status" value="1"/>
</dbReference>
<keyword evidence="2 5" id="KW-0489">Methyltransferase</keyword>
<dbReference type="Gene3D" id="3.30.1330.30">
    <property type="match status" value="1"/>
</dbReference>
<dbReference type="InterPro" id="IPR029064">
    <property type="entry name" value="Ribosomal_eL30-like_sf"/>
</dbReference>
<evidence type="ECO:0000313" key="6">
    <source>
        <dbReference type="Proteomes" id="UP000190188"/>
    </source>
</evidence>
<dbReference type="PANTHER" id="PTHR43191:SF2">
    <property type="entry name" value="RRNA METHYLTRANSFERASE 3, MITOCHONDRIAL"/>
    <property type="match status" value="1"/>
</dbReference>
<dbReference type="STRING" id="1324314.BVG16_04265"/>
<organism evidence="5 6">
    <name type="scientific">Paenibacillus selenitireducens</name>
    <dbReference type="NCBI Taxonomy" id="1324314"/>
    <lineage>
        <taxon>Bacteria</taxon>
        <taxon>Bacillati</taxon>
        <taxon>Bacillota</taxon>
        <taxon>Bacilli</taxon>
        <taxon>Bacillales</taxon>
        <taxon>Paenibacillaceae</taxon>
        <taxon>Paenibacillus</taxon>
    </lineage>
</organism>
<name>A0A1T2XJJ3_9BACL</name>
<evidence type="ECO:0000256" key="2">
    <source>
        <dbReference type="ARBA" id="ARBA00022603"/>
    </source>
</evidence>
<dbReference type="InterPro" id="IPR051259">
    <property type="entry name" value="rRNA_Methyltransferase"/>
</dbReference>
<dbReference type="GO" id="GO:0008173">
    <property type="term" value="F:RNA methyltransferase activity"/>
    <property type="evidence" value="ECO:0007669"/>
    <property type="project" value="InterPro"/>
</dbReference>
<keyword evidence="6" id="KW-1185">Reference proteome</keyword>
<dbReference type="GO" id="GO:0003723">
    <property type="term" value="F:RNA binding"/>
    <property type="evidence" value="ECO:0007669"/>
    <property type="project" value="InterPro"/>
</dbReference>
<dbReference type="SUPFAM" id="SSF55315">
    <property type="entry name" value="L30e-like"/>
    <property type="match status" value="1"/>
</dbReference>
<dbReference type="Proteomes" id="UP000190188">
    <property type="component" value="Unassembled WGS sequence"/>
</dbReference>
<dbReference type="InterPro" id="IPR029028">
    <property type="entry name" value="Alpha/beta_knot_MTases"/>
</dbReference>
<dbReference type="SUPFAM" id="SSF75217">
    <property type="entry name" value="alpha/beta knot"/>
    <property type="match status" value="1"/>
</dbReference>
<dbReference type="InterPro" id="IPR053888">
    <property type="entry name" value="MRM3-like_sub_bind"/>
</dbReference>
<evidence type="ECO:0000313" key="5">
    <source>
        <dbReference type="EMBL" id="OPA79975.1"/>
    </source>
</evidence>
<dbReference type="EMBL" id="MSZX01000002">
    <property type="protein sequence ID" value="OPA79975.1"/>
    <property type="molecule type" value="Genomic_DNA"/>
</dbReference>
<comment type="similarity">
    <text evidence="1">Belongs to the class IV-like SAM-binding methyltransferase superfamily. RNA methyltransferase TrmH family.</text>
</comment>
<feature type="domain" description="RNA 2-O ribose methyltransferase substrate binding" evidence="4">
    <location>
        <begin position="30"/>
        <end position="104"/>
    </location>
</feature>
<dbReference type="Gene3D" id="3.40.1280.10">
    <property type="match status" value="1"/>
</dbReference>
<sequence>MEITSLQNPRVKQWAQLLEKKHRDKQRKYIIEGIHLVQEALISNAPMECIVYSIEQGMPADIEKLSATHLDVEWIGVTDAIIAKCSSTETPQPIFAVVEKHDANRVDEVLSQPNALVIVVDGVQDPGNLGTIIRSADAVLADAVILGRGTVDLYNPKTIRSTMGSLFHLAIMEAELQELLPLAKQKGARIVSTSLQAQENCYTYDFRPATWLLVGNEGNGVSEAAEAFVDDRIIIPMPGKAESLNVAMATSVLLYEALRQRKYT</sequence>
<evidence type="ECO:0000259" key="4">
    <source>
        <dbReference type="SMART" id="SM00967"/>
    </source>
</evidence>
<dbReference type="SMART" id="SM00967">
    <property type="entry name" value="SpoU_sub_bind"/>
    <property type="match status" value="1"/>
</dbReference>
<dbReference type="Pfam" id="PF00588">
    <property type="entry name" value="SpoU_methylase"/>
    <property type="match status" value="1"/>
</dbReference>
<dbReference type="Pfam" id="PF22435">
    <property type="entry name" value="MRM3-like_sub_bind"/>
    <property type="match status" value="1"/>
</dbReference>
<dbReference type="CDD" id="cd18095">
    <property type="entry name" value="SpoU-like_rRNA-MTase"/>
    <property type="match status" value="1"/>
</dbReference>
<proteinExistence type="inferred from homology"/>
<keyword evidence="3 5" id="KW-0808">Transferase</keyword>
<dbReference type="InterPro" id="IPR013123">
    <property type="entry name" value="SpoU_subst-bd"/>
</dbReference>
<dbReference type="InterPro" id="IPR001537">
    <property type="entry name" value="SpoU_MeTrfase"/>
</dbReference>
<evidence type="ECO:0000256" key="3">
    <source>
        <dbReference type="ARBA" id="ARBA00022679"/>
    </source>
</evidence>